<name>A0A5J4QS14_9ZZZZ</name>
<reference evidence="3" key="1">
    <citation type="submission" date="2019-03" db="EMBL/GenBank/DDBJ databases">
        <title>Single cell metagenomics reveals metabolic interactions within the superorganism composed of flagellate Streblomastix strix and complex community of Bacteroidetes bacteria on its surface.</title>
        <authorList>
            <person name="Treitli S.C."/>
            <person name="Kolisko M."/>
            <person name="Husnik F."/>
            <person name="Keeling P."/>
            <person name="Hampl V."/>
        </authorList>
    </citation>
    <scope>NUCLEOTIDE SEQUENCE</scope>
    <source>
        <strain evidence="3">STM</strain>
    </source>
</reference>
<keyword evidence="2" id="KW-0812">Transmembrane</keyword>
<feature type="compositionally biased region" description="Polar residues" evidence="1">
    <location>
        <begin position="28"/>
        <end position="39"/>
    </location>
</feature>
<keyword evidence="2" id="KW-1133">Transmembrane helix</keyword>
<evidence type="ECO:0000256" key="1">
    <source>
        <dbReference type="SAM" id="MobiDB-lite"/>
    </source>
</evidence>
<evidence type="ECO:0000256" key="2">
    <source>
        <dbReference type="SAM" id="Phobius"/>
    </source>
</evidence>
<comment type="caution">
    <text evidence="3">The sequence shown here is derived from an EMBL/GenBank/DDBJ whole genome shotgun (WGS) entry which is preliminary data.</text>
</comment>
<dbReference type="AlphaFoldDB" id="A0A5J4QS14"/>
<dbReference type="EMBL" id="SNRY01002717">
    <property type="protein sequence ID" value="KAA6323814.1"/>
    <property type="molecule type" value="Genomic_DNA"/>
</dbReference>
<protein>
    <submittedName>
        <fullName evidence="3">Uncharacterized protein</fullName>
    </submittedName>
</protein>
<feature type="region of interest" description="Disordered" evidence="1">
    <location>
        <begin position="27"/>
        <end position="69"/>
    </location>
</feature>
<feature type="compositionally biased region" description="Low complexity" evidence="1">
    <location>
        <begin position="53"/>
        <end position="69"/>
    </location>
</feature>
<evidence type="ECO:0000313" key="3">
    <source>
        <dbReference type="EMBL" id="KAA6323814.1"/>
    </source>
</evidence>
<proteinExistence type="predicted"/>
<accession>A0A5J4QS14</accession>
<feature type="transmembrane region" description="Helical" evidence="2">
    <location>
        <begin position="6"/>
        <end position="23"/>
    </location>
</feature>
<gene>
    <name evidence="3" type="ORF">EZS27_026786</name>
</gene>
<sequence>MDNDIFQILLIVTFLFIGIVKVYRKTKTQQVDDNPNQKSIDSDYYHKKEKKPLSQPSSPRTTTTSYTALSQSLQSPILPDDSTIEEETGFNIHSPEDAKRAIIWSEIIQRKY</sequence>
<organism evidence="3">
    <name type="scientific">termite gut metagenome</name>
    <dbReference type="NCBI Taxonomy" id="433724"/>
    <lineage>
        <taxon>unclassified sequences</taxon>
        <taxon>metagenomes</taxon>
        <taxon>organismal metagenomes</taxon>
    </lineage>
</organism>
<keyword evidence="2" id="KW-0472">Membrane</keyword>